<dbReference type="InterPro" id="IPR056669">
    <property type="entry name" value="DUF7767"/>
</dbReference>
<dbReference type="Pfam" id="PF24962">
    <property type="entry name" value="DUF7767"/>
    <property type="match status" value="1"/>
</dbReference>
<dbReference type="PANTHER" id="PTHR38788">
    <property type="entry name" value="CLR5 DOMAIN-CONTAINING PROTEIN"/>
    <property type="match status" value="1"/>
</dbReference>
<feature type="region of interest" description="Disordered" evidence="1">
    <location>
        <begin position="403"/>
        <end position="439"/>
    </location>
</feature>
<evidence type="ECO:0000313" key="6">
    <source>
        <dbReference type="Proteomes" id="UP001146351"/>
    </source>
</evidence>
<protein>
    <recommendedName>
        <fullName evidence="7">Clr5 domain-containing protein</fullName>
    </recommendedName>
</protein>
<dbReference type="OrthoDB" id="4115389at2759"/>
<dbReference type="Pfam" id="PF14420">
    <property type="entry name" value="Clr5"/>
    <property type="match status" value="1"/>
</dbReference>
<feature type="domain" description="Tri-helical" evidence="3">
    <location>
        <begin position="320"/>
        <end position="406"/>
    </location>
</feature>
<dbReference type="PANTHER" id="PTHR38788:SF5">
    <property type="entry name" value="CLR5 DOMAIN-CONTAINING PROTEIN"/>
    <property type="match status" value="1"/>
</dbReference>
<proteinExistence type="predicted"/>
<feature type="domain" description="Clr5" evidence="2">
    <location>
        <begin position="1"/>
        <end position="53"/>
    </location>
</feature>
<dbReference type="Proteomes" id="UP001146351">
    <property type="component" value="Unassembled WGS sequence"/>
</dbReference>
<dbReference type="InterPro" id="IPR025676">
    <property type="entry name" value="Clr5_dom"/>
</dbReference>
<dbReference type="InterPro" id="IPR057940">
    <property type="entry name" value="Tri-helical_dom"/>
</dbReference>
<feature type="region of interest" description="Disordered" evidence="1">
    <location>
        <begin position="145"/>
        <end position="172"/>
    </location>
</feature>
<feature type="region of interest" description="Disordered" evidence="1">
    <location>
        <begin position="185"/>
        <end position="223"/>
    </location>
</feature>
<feature type="compositionally biased region" description="Low complexity" evidence="1">
    <location>
        <begin position="421"/>
        <end position="436"/>
    </location>
</feature>
<dbReference type="EMBL" id="JAPQKO010000002">
    <property type="protein sequence ID" value="KAJ5180773.1"/>
    <property type="molecule type" value="Genomic_DNA"/>
</dbReference>
<keyword evidence="6" id="KW-1185">Reference proteome</keyword>
<evidence type="ECO:0000259" key="3">
    <source>
        <dbReference type="Pfam" id="PF24465"/>
    </source>
</evidence>
<accession>A0A9W9LWR7</accession>
<evidence type="ECO:0008006" key="7">
    <source>
        <dbReference type="Google" id="ProtNLM"/>
    </source>
</evidence>
<reference evidence="5" key="2">
    <citation type="journal article" date="2023" name="IMA Fungus">
        <title>Comparative genomic study of the Penicillium genus elucidates a diverse pangenome and 15 lateral gene transfer events.</title>
        <authorList>
            <person name="Petersen C."/>
            <person name="Sorensen T."/>
            <person name="Nielsen M.R."/>
            <person name="Sondergaard T.E."/>
            <person name="Sorensen J.L."/>
            <person name="Fitzpatrick D.A."/>
            <person name="Frisvad J.C."/>
            <person name="Nielsen K.L."/>
        </authorList>
    </citation>
    <scope>NUCLEOTIDE SEQUENCE</scope>
    <source>
        <strain evidence="5">IBT 21917</strain>
    </source>
</reference>
<sequence>MVYDWAGKRDICYQMYIQEKKPLEEIMEYMATAYQFAPSKRAFQTQFKRWEFPSKQNPAHKNVPLVARVKQLWETNTNQRDMLRILNEEGFQIKERELMRVRAKNRWLLRVPNGMKSHPEAEALETQPEDEGLLALQQEVYKQDSPFDGADSIPPEPTPKPDEHALPPGPSADVVAKRKERLEELKSESAERWASRKRRRRTREWAGLPADPPGPPRFPSETTIDESKSYLCLDNTMYRQLREHFQRICEDAGFIKKTIAGPERWQTAKEKLINESPHLQQVFNAEPNQRDAKALALDVVCTDVTKRMRTLERRMTIAEAKNALGVNPEESRQIRNAFYDTLKADHFTSKLEAGDLHWKELKEQWIQGSALLQRILQPDPMDTSNTIKLKALEVLCRDVMKRLRDDQTKRDPARKRSSTRAGSQNSAPNSNAPAGNMLESDISNGISTLASQALASAPMAVSEIGDMQIDPSLLQAANDPSSFSTNAPHETGNEFEYMDPMLHTTVYIQISPQSYLQGIPTKNWVEKLATRSIDELRHLIALRYPLSSISKIEGIDKDEHGNETIFSVDQDHDLDAYLAHVQNRKALLVLTLGSM</sequence>
<dbReference type="AlphaFoldDB" id="A0A9W9LWR7"/>
<evidence type="ECO:0000259" key="4">
    <source>
        <dbReference type="Pfam" id="PF24962"/>
    </source>
</evidence>
<dbReference type="Pfam" id="PF24465">
    <property type="entry name" value="Tri-helical"/>
    <property type="match status" value="2"/>
</dbReference>
<evidence type="ECO:0000256" key="1">
    <source>
        <dbReference type="SAM" id="MobiDB-lite"/>
    </source>
</evidence>
<gene>
    <name evidence="5" type="ORF">N7492_003983</name>
</gene>
<evidence type="ECO:0000259" key="2">
    <source>
        <dbReference type="Pfam" id="PF14420"/>
    </source>
</evidence>
<name>A0A9W9LWR7_9EURO</name>
<feature type="domain" description="Tri-helical" evidence="3">
    <location>
        <begin position="227"/>
        <end position="310"/>
    </location>
</feature>
<organism evidence="5 6">
    <name type="scientific">Penicillium capsulatum</name>
    <dbReference type="NCBI Taxonomy" id="69766"/>
    <lineage>
        <taxon>Eukaryota</taxon>
        <taxon>Fungi</taxon>
        <taxon>Dikarya</taxon>
        <taxon>Ascomycota</taxon>
        <taxon>Pezizomycotina</taxon>
        <taxon>Eurotiomycetes</taxon>
        <taxon>Eurotiomycetidae</taxon>
        <taxon>Eurotiales</taxon>
        <taxon>Aspergillaceae</taxon>
        <taxon>Penicillium</taxon>
    </lineage>
</organism>
<evidence type="ECO:0000313" key="5">
    <source>
        <dbReference type="EMBL" id="KAJ5180773.1"/>
    </source>
</evidence>
<comment type="caution">
    <text evidence="5">The sequence shown here is derived from an EMBL/GenBank/DDBJ whole genome shotgun (WGS) entry which is preliminary data.</text>
</comment>
<feature type="compositionally biased region" description="Basic and acidic residues" evidence="1">
    <location>
        <begin position="185"/>
        <end position="194"/>
    </location>
</feature>
<reference evidence="5" key="1">
    <citation type="submission" date="2022-11" db="EMBL/GenBank/DDBJ databases">
        <authorList>
            <person name="Petersen C."/>
        </authorList>
    </citation>
    <scope>NUCLEOTIDE SEQUENCE</scope>
    <source>
        <strain evidence="5">IBT 21917</strain>
    </source>
</reference>
<feature type="domain" description="DUF7767" evidence="4">
    <location>
        <begin position="502"/>
        <end position="593"/>
    </location>
</feature>